<evidence type="ECO:0000313" key="4">
    <source>
        <dbReference type="EMBL" id="CAA9270182.1"/>
    </source>
</evidence>
<dbReference type="PROSITE" id="PS50977">
    <property type="entry name" value="HTH_TETR_2"/>
    <property type="match status" value="1"/>
</dbReference>
<keyword evidence="1 2" id="KW-0238">DNA-binding</keyword>
<proteinExistence type="predicted"/>
<dbReference type="Gene3D" id="1.10.357.10">
    <property type="entry name" value="Tetracycline Repressor, domain 2"/>
    <property type="match status" value="1"/>
</dbReference>
<dbReference type="InterPro" id="IPR009057">
    <property type="entry name" value="Homeodomain-like_sf"/>
</dbReference>
<dbReference type="Pfam" id="PF00440">
    <property type="entry name" value="TetR_N"/>
    <property type="match status" value="1"/>
</dbReference>
<gene>
    <name evidence="4" type="ORF">AVDCRST_MAG57-3063</name>
</gene>
<name>A0A6J4J4F8_9ACTN</name>
<sequence length="200" mass="20546">MTSTGVGRGPATAKGAARREAIVAAAAAIVGSEGPDAVSHRTVAAAAGVPLAATTYYFASLDDLLGAAVERAADDELAAVTALVEDLPRRRRSAAWTAELVVSVVLGPQRRSDAAIQAHYERFLAGGRHPELRPVLRRARQRADVLIGDALERCGHGTADVDHLIALVDGTAISALVEGDGSARARSLAAVTAALERTAG</sequence>
<feature type="DNA-binding region" description="H-T-H motif" evidence="2">
    <location>
        <begin position="39"/>
        <end position="58"/>
    </location>
</feature>
<dbReference type="EMBL" id="CADCTI010000256">
    <property type="protein sequence ID" value="CAA9270182.1"/>
    <property type="molecule type" value="Genomic_DNA"/>
</dbReference>
<evidence type="ECO:0000256" key="2">
    <source>
        <dbReference type="PROSITE-ProRule" id="PRU00335"/>
    </source>
</evidence>
<evidence type="ECO:0000256" key="1">
    <source>
        <dbReference type="ARBA" id="ARBA00023125"/>
    </source>
</evidence>
<protein>
    <submittedName>
        <fullName evidence="4">Transcriptional regulator, AcrR family</fullName>
    </submittedName>
</protein>
<feature type="domain" description="HTH tetR-type" evidence="3">
    <location>
        <begin position="16"/>
        <end position="76"/>
    </location>
</feature>
<organism evidence="4">
    <name type="scientific">uncultured Blastococcus sp</name>
    <dbReference type="NCBI Taxonomy" id="217144"/>
    <lineage>
        <taxon>Bacteria</taxon>
        <taxon>Bacillati</taxon>
        <taxon>Actinomycetota</taxon>
        <taxon>Actinomycetes</taxon>
        <taxon>Geodermatophilales</taxon>
        <taxon>Geodermatophilaceae</taxon>
        <taxon>Blastococcus</taxon>
        <taxon>environmental samples</taxon>
    </lineage>
</organism>
<accession>A0A6J4J4F8</accession>
<dbReference type="GO" id="GO:0003677">
    <property type="term" value="F:DNA binding"/>
    <property type="evidence" value="ECO:0007669"/>
    <property type="project" value="UniProtKB-UniRule"/>
</dbReference>
<reference evidence="4" key="1">
    <citation type="submission" date="2020-02" db="EMBL/GenBank/DDBJ databases">
        <authorList>
            <person name="Meier V. D."/>
        </authorList>
    </citation>
    <scope>NUCLEOTIDE SEQUENCE</scope>
    <source>
        <strain evidence="4">AVDCRST_MAG57</strain>
    </source>
</reference>
<dbReference type="Pfam" id="PF17940">
    <property type="entry name" value="TetR_C_31"/>
    <property type="match status" value="1"/>
</dbReference>
<dbReference type="InterPro" id="IPR041583">
    <property type="entry name" value="TetR_C_31"/>
</dbReference>
<dbReference type="SUPFAM" id="SSF46689">
    <property type="entry name" value="Homeodomain-like"/>
    <property type="match status" value="1"/>
</dbReference>
<dbReference type="AlphaFoldDB" id="A0A6J4J4F8"/>
<dbReference type="InterPro" id="IPR001647">
    <property type="entry name" value="HTH_TetR"/>
</dbReference>
<evidence type="ECO:0000259" key="3">
    <source>
        <dbReference type="PROSITE" id="PS50977"/>
    </source>
</evidence>